<keyword evidence="18" id="KW-0862">Zinc</keyword>
<keyword evidence="12" id="KW-0694">RNA-binding</keyword>
<gene>
    <name evidence="23" type="ORF">EVJ58_g2661</name>
</gene>
<keyword evidence="2" id="KW-0507">mRNA processing</keyword>
<dbReference type="InterPro" id="IPR041588">
    <property type="entry name" value="Integrase_H2C2"/>
</dbReference>
<comment type="caution">
    <text evidence="23">The sequence shown here is derived from an EMBL/GenBank/DDBJ whole genome shotgun (WGS) entry which is preliminary data.</text>
</comment>
<dbReference type="InterPro" id="IPR041373">
    <property type="entry name" value="RT_RNaseH"/>
</dbReference>
<evidence type="ECO:0000256" key="12">
    <source>
        <dbReference type="ARBA" id="ARBA00022884"/>
    </source>
</evidence>
<dbReference type="Pfam" id="PF00098">
    <property type="entry name" value="zf-CCHC"/>
    <property type="match status" value="1"/>
</dbReference>
<evidence type="ECO:0000256" key="11">
    <source>
        <dbReference type="ARBA" id="ARBA00022842"/>
    </source>
</evidence>
<feature type="compositionally biased region" description="Low complexity" evidence="19">
    <location>
        <begin position="2001"/>
        <end position="2017"/>
    </location>
</feature>
<feature type="domain" description="Reverse transcriptase" evidence="21">
    <location>
        <begin position="1360"/>
        <end position="1546"/>
    </location>
</feature>
<accession>A0A4Y9YRQ4</accession>
<dbReference type="InterPro" id="IPR043128">
    <property type="entry name" value="Rev_trsase/Diguanyl_cyclase"/>
</dbReference>
<name>A0A4Y9YRQ4_9APHY</name>
<dbReference type="Pfam" id="PF24626">
    <property type="entry name" value="SH3_Tf2-1"/>
    <property type="match status" value="1"/>
</dbReference>
<feature type="region of interest" description="Disordered" evidence="19">
    <location>
        <begin position="624"/>
        <end position="713"/>
    </location>
</feature>
<dbReference type="Gene3D" id="2.40.70.10">
    <property type="entry name" value="Acid Proteases"/>
    <property type="match status" value="1"/>
</dbReference>
<evidence type="ECO:0000256" key="9">
    <source>
        <dbReference type="ARBA" id="ARBA00022759"/>
    </source>
</evidence>
<evidence type="ECO:0000256" key="10">
    <source>
        <dbReference type="ARBA" id="ARBA00022801"/>
    </source>
</evidence>
<keyword evidence="14" id="KW-0695">RNA-directed DNA polymerase</keyword>
<dbReference type="GO" id="GO:0006397">
    <property type="term" value="P:mRNA processing"/>
    <property type="evidence" value="ECO:0007669"/>
    <property type="project" value="UniProtKB-KW"/>
</dbReference>
<feature type="compositionally biased region" description="Basic and acidic residues" evidence="19">
    <location>
        <begin position="1857"/>
        <end position="1866"/>
    </location>
</feature>
<feature type="compositionally biased region" description="Basic residues" evidence="19">
    <location>
        <begin position="1"/>
        <end position="10"/>
    </location>
</feature>
<evidence type="ECO:0000256" key="8">
    <source>
        <dbReference type="ARBA" id="ARBA00022750"/>
    </source>
</evidence>
<proteinExistence type="predicted"/>
<dbReference type="Gene3D" id="3.30.420.10">
    <property type="entry name" value="Ribonuclease H-like superfamily/Ribonuclease H"/>
    <property type="match status" value="1"/>
</dbReference>
<feature type="region of interest" description="Disordered" evidence="19">
    <location>
        <begin position="1"/>
        <end position="112"/>
    </location>
</feature>
<feature type="region of interest" description="Disordered" evidence="19">
    <location>
        <begin position="1816"/>
        <end position="1973"/>
    </location>
</feature>
<evidence type="ECO:0000313" key="23">
    <source>
        <dbReference type="EMBL" id="TFY64388.1"/>
    </source>
</evidence>
<dbReference type="InterPro" id="IPR012337">
    <property type="entry name" value="RNaseH-like_sf"/>
</dbReference>
<dbReference type="InterPro" id="IPR021109">
    <property type="entry name" value="Peptidase_aspartic_dom_sf"/>
</dbReference>
<dbReference type="PROSITE" id="PS50158">
    <property type="entry name" value="ZF_CCHC"/>
    <property type="match status" value="1"/>
</dbReference>
<dbReference type="PROSITE" id="PS50878">
    <property type="entry name" value="RT_POL"/>
    <property type="match status" value="1"/>
</dbReference>
<dbReference type="PANTHER" id="PTHR37984:SF5">
    <property type="entry name" value="PROTEIN NYNRIN-LIKE"/>
    <property type="match status" value="1"/>
</dbReference>
<dbReference type="CDD" id="cd09274">
    <property type="entry name" value="RNase_HI_RT_Ty3"/>
    <property type="match status" value="1"/>
</dbReference>
<dbReference type="Gene3D" id="1.10.340.70">
    <property type="match status" value="1"/>
</dbReference>
<dbReference type="InterPro" id="IPR005162">
    <property type="entry name" value="Retrotrans_gag_dom"/>
</dbReference>
<evidence type="ECO:0000256" key="13">
    <source>
        <dbReference type="ARBA" id="ARBA00022908"/>
    </source>
</evidence>
<evidence type="ECO:0000256" key="19">
    <source>
        <dbReference type="SAM" id="MobiDB-lite"/>
    </source>
</evidence>
<organism evidence="23 24">
    <name type="scientific">Rhodofomes roseus</name>
    <dbReference type="NCBI Taxonomy" id="34475"/>
    <lineage>
        <taxon>Eukaryota</taxon>
        <taxon>Fungi</taxon>
        <taxon>Dikarya</taxon>
        <taxon>Basidiomycota</taxon>
        <taxon>Agaricomycotina</taxon>
        <taxon>Agaricomycetes</taxon>
        <taxon>Polyporales</taxon>
        <taxon>Rhodofomes</taxon>
    </lineage>
</organism>
<sequence length="2861" mass="319691">MTSRYHLRNRRTPDVQPDNQPVPGEYLVPKAENADSALQASDQVSDSGSVNSAATASAFAPGEPRRLYSRVVTPDPHTDADARAVSPTSGPAGLAQEITRSSTPVESDVEMTGVDDEPVAKVVQHQDEDDHGSWIPVSHKKRSHSLDSPLKSVRSQSQSLTLSMNQHQAIRAAEKALSGDERARIARRYQTPVREDRTDESGDTLPSRGEGTSSGKGKGVDPRNWGAAQIPVEELDIEAQRKAYEMYTNPLATVVDEGGEPINVDVQREAMQYWDSHRTQSDAQEQPTRTKTVQVDNRADEVLNLHKTLETLVHENALLKKQMGSLIRSVTTSQSASRAAASQPHEVLPQDVLISEALSSQKRTKQKPLSKTESTVHKNLKPSSQIDPSSYLGVAFKGLRKHPHGSGSDDSGDDGSPSDSSPSDWDHMSSSSGAYSDEGPRQRRRRRKAPVLKPKEPETYDGSVNIQKFHRFMTEMTQYVHDYDLPRSRHAITVSRFLEGKAYDFYVSSVSKHPGSWTLKDLFLELFNACFPLDFRMRQRAQFDRCRQGDRSVRDFVYDLETLANTAGIWSEREKVTKLWRGLDLSIQQQLWREKLNPAHSSWDEVRAAAENEEIAQSVVAASYSQKRLPRTPQNSSSNATGSTSATTRRTSGFHGKGNPSKPSPGHHSTSYSGNGNKSSYSSQSSRNTRTDGKAKPSRPSGNHTASVPRLSEAERADLRAAGKCFICKQTGHMSRNCPDAHSVKSARKGQAPGLAAISVGPTVEDLRDLADATTCADEMELNSVEFACCSCSLEVRHTFHDCSSSAAPSAAARRAVKPSRPRKKARFDDEPKIPPLIKSPFGECNFPGGDLPKLPFLHPSLETIDLPQGARGWLGPSVPNRPYSFEMLPKTSEQGRGYFPIGDLYGAHARTVLARHEPYGCMKPSRYYRDCMAGRDKKESPPFAVYQVADLEHCISYETLPYWAPGPTFPSEWLRDPHFNVVAWFRRYVAEEVCTCDEPCYQDSIDLEGEMIGPRPLAAAVEAYLQARVKTPVDSAEFATRRFICDQYPTFVEILDTYLRIHIDLPLSLLENPKFDLANFYAAQAHRIVLPHVVEPDPVTGLGDSVSSWKDDFVYDEETGLVACLALYANGVPNERLAALQRNAGTPRDFKRRIPDPIVIVVDIEGHPARALLDTGSLADFMSSRIANQLGLKTFELAKPLPVHLAVQGSRAKINFGCVAEIGYQAIRSRRYFDVINLLNYDLILGTPFFFQHRLRVGLNPTTVEVGSAQPLAIEGKQLHVLESRAADVLEDHLEHAREILRAYAQPICREASDSPMPPLRAINHTIPLKDPAKVYSWRPSKCPDALRAIWTEKRDAYLKSGRWKMTTARNTSPMLLLKKPGTGVNGVPPKLRTVCDLRERNANTHKVTSPLPDMEGILRRVSRHRYRSMIDGKDAYEQIRIEPSHVERTAMTTPDGNMVSLVLQQGDCNAVATYQTLMNHLFGPFISVFMDVYLDDIVMYSDTLEDHVKHVKLVLDVLKREQLYLSATKLHFLCREMKILGRIVDSEGVRMDPDKVDSVLNWKVPTSKELLRGFLGSVGYLADDIATVRIPMGILTSLTGSDSSFKWDYTHQRAFDEVKRLVHAHRDHHRVPLDYSVSAPHIWLVTDGSHGGIAGVVSQGADFRSANVAAFFSAKLSAAQMNYPVHEIEMLAGVEAMLRHRDILLGCHFTWLTDHKGLVHLLGQKNLSGRQARWLEKIAEYDFAVDYVPGVENVLADALSRIYSNDAPGTVRAPSEYTQFADDDAFADRLTAHSISMPVLSGLEAFAVRTRAATRNESAARTNTASPPQRAGRRAQPELPPAKAPSRPVTLSRAAKKDLARRELASGVRGHGPGRVDEGSRPGQRPVPRAEVTVPLHPRAQPRPRTVVPPAETGRPETSREFAKRIKRVVLHGPRRTERQEGGRQTHESANEHTKSVPDNQATEHAPLTRSWADIVDDELYARPDGREDVGEEAPRVQPRPSASSSGRSKSSGQRSAHRLDRSAPTDDDVPIPTGISSLLEHISEDSEGLHLPDEIRGRYSGDVFFARVLEDPKQFKNFEYKDGLLYLKDRLRILLCVPDVTIDGRAARELVISHAHSLLAHLGAHKTLEYLKDHVWWKTLIHDVQRFCDTCMTCKRSKPSNQKPYGLLNPLSVPGRPWDAIGIDFVGPMPESKDRDGTYDSITVIIDLLTGMVHLIPSRTNYTARNVAELIFSEVYKHHGMPKAIVSDRDVLFTSIFWQHLHRLLGVELKMSSAYHPQSDGSTERANRTVTQMLRQCISPNQKDWVSKLPGIEFAINLARSDTTGYAPFFLNHGRMPRPMIWDNPGTDEYPGVRAYAQRVKYAVMSAHDSIIAARVKQTRDANRRRRPAPFVSGDLVYVSTKNMTLPRGLARKLIPKYIGPYRISQDFGNNSYRLELSSNLKRRGIHDVFHASLLRIHEPNDDRLFPGRLDSQVAELHDQDNEWAISQVIAHRGSGTDALFEAVWKSGDRTWVPYSSIKHLDALRAYFEAIGVEDVSDLGQGSGVMPDDPQLFSGYLDTLPSRRRYRTTQDDKTHRAPRRPLRSSSPPLAFHLFAISMAPPQIPPPAVTNVNLSRDVDGFIILLDTTSNDHHRFPVAAFREYIRYDSVIRKVRAIPKRPIPGGYSLFQRLWSQDEASTHHFCIIDIATREVVIVGDGLQPRYLDHYAPLPPPVIIERPAKESSAKARLHDALVEDAAARLMKGIEFRNKNREKKEEKREEVLRAQKAREALKKGSRSRRDDHAGPSKRVRREEPREEVAEPAAFGANGLIMEGDLDHMFDLAPFPPFDEVLELEPQDPQGDEDAEGEDVDLENMDTQV</sequence>
<evidence type="ECO:0000256" key="17">
    <source>
        <dbReference type="ARBA" id="ARBA00023172"/>
    </source>
</evidence>
<evidence type="ECO:0000259" key="22">
    <source>
        <dbReference type="PROSITE" id="PS50994"/>
    </source>
</evidence>
<keyword evidence="9" id="KW-0255">Endonuclease</keyword>
<dbReference type="Pfam" id="PF17917">
    <property type="entry name" value="RT_RNaseH"/>
    <property type="match status" value="1"/>
</dbReference>
<feature type="compositionally biased region" description="Basic and acidic residues" evidence="19">
    <location>
        <begin position="1916"/>
        <end position="1926"/>
    </location>
</feature>
<dbReference type="GO" id="GO:0015074">
    <property type="term" value="P:DNA integration"/>
    <property type="evidence" value="ECO:0007669"/>
    <property type="project" value="UniProtKB-KW"/>
</dbReference>
<dbReference type="GO" id="GO:0003964">
    <property type="term" value="F:RNA-directed DNA polymerase activity"/>
    <property type="evidence" value="ECO:0007669"/>
    <property type="project" value="UniProtKB-KW"/>
</dbReference>
<dbReference type="Proteomes" id="UP000298390">
    <property type="component" value="Unassembled WGS sequence"/>
</dbReference>
<reference evidence="23 24" key="1">
    <citation type="submission" date="2019-01" db="EMBL/GenBank/DDBJ databases">
        <title>Genome sequencing of the rare red list fungi Fomitopsis rosea.</title>
        <authorList>
            <person name="Buettner E."/>
            <person name="Kellner H."/>
        </authorList>
    </citation>
    <scope>NUCLEOTIDE SEQUENCE [LARGE SCALE GENOMIC DNA]</scope>
    <source>
        <strain evidence="23 24">DSM 105464</strain>
    </source>
</reference>
<evidence type="ECO:0000256" key="16">
    <source>
        <dbReference type="ARBA" id="ARBA00023125"/>
    </source>
</evidence>
<keyword evidence="6" id="KW-0540">Nuclease</keyword>
<keyword evidence="13" id="KW-0229">DNA integration</keyword>
<dbReference type="InterPro" id="IPR001584">
    <property type="entry name" value="Integrase_cat-core"/>
</dbReference>
<dbReference type="GO" id="GO:0005634">
    <property type="term" value="C:nucleus"/>
    <property type="evidence" value="ECO:0007669"/>
    <property type="project" value="UniProtKB-ARBA"/>
</dbReference>
<dbReference type="Pfam" id="PF03732">
    <property type="entry name" value="Retrotrans_gag"/>
    <property type="match status" value="1"/>
</dbReference>
<dbReference type="EMBL" id="SEKV01000100">
    <property type="protein sequence ID" value="TFY64388.1"/>
    <property type="molecule type" value="Genomic_DNA"/>
</dbReference>
<dbReference type="SUPFAM" id="SSF53098">
    <property type="entry name" value="Ribonuclease H-like"/>
    <property type="match status" value="1"/>
</dbReference>
<feature type="compositionally biased region" description="Basic and acidic residues" evidence="19">
    <location>
        <begin position="172"/>
        <end position="184"/>
    </location>
</feature>
<feature type="domain" description="Integrase catalytic" evidence="22">
    <location>
        <begin position="2176"/>
        <end position="2339"/>
    </location>
</feature>
<dbReference type="SUPFAM" id="SSF56672">
    <property type="entry name" value="DNA/RNA polymerases"/>
    <property type="match status" value="1"/>
</dbReference>
<dbReference type="InterPro" id="IPR036397">
    <property type="entry name" value="RNaseH_sf"/>
</dbReference>
<evidence type="ECO:0000256" key="5">
    <source>
        <dbReference type="ARBA" id="ARBA00022695"/>
    </source>
</evidence>
<evidence type="ECO:0000256" key="1">
    <source>
        <dbReference type="ARBA" id="ARBA00012493"/>
    </source>
</evidence>
<evidence type="ECO:0000256" key="15">
    <source>
        <dbReference type="ARBA" id="ARBA00022932"/>
    </source>
</evidence>
<evidence type="ECO:0000259" key="20">
    <source>
        <dbReference type="PROSITE" id="PS50158"/>
    </source>
</evidence>
<evidence type="ECO:0000256" key="6">
    <source>
        <dbReference type="ARBA" id="ARBA00022722"/>
    </source>
</evidence>
<keyword evidence="18" id="KW-0863">Zinc-finger</keyword>
<evidence type="ECO:0000256" key="4">
    <source>
        <dbReference type="ARBA" id="ARBA00022679"/>
    </source>
</evidence>
<feature type="region of interest" description="Disordered" evidence="19">
    <location>
        <begin position="1988"/>
        <end position="2037"/>
    </location>
</feature>
<feature type="domain" description="CCHC-type" evidence="20">
    <location>
        <begin position="724"/>
        <end position="740"/>
    </location>
</feature>
<dbReference type="GO" id="GO:0008270">
    <property type="term" value="F:zinc ion binding"/>
    <property type="evidence" value="ECO:0007669"/>
    <property type="project" value="UniProtKB-KW"/>
</dbReference>
<dbReference type="InterPro" id="IPR050951">
    <property type="entry name" value="Retrovirus_Pol_polyprotein"/>
</dbReference>
<dbReference type="Pfam" id="PF17921">
    <property type="entry name" value="Integrase_H2C2"/>
    <property type="match status" value="1"/>
</dbReference>
<dbReference type="GO" id="GO:0003887">
    <property type="term" value="F:DNA-directed DNA polymerase activity"/>
    <property type="evidence" value="ECO:0007669"/>
    <property type="project" value="UniProtKB-KW"/>
</dbReference>
<dbReference type="PANTHER" id="PTHR37984">
    <property type="entry name" value="PROTEIN CBG26694"/>
    <property type="match status" value="1"/>
</dbReference>
<dbReference type="Gene3D" id="3.30.70.270">
    <property type="match status" value="2"/>
</dbReference>
<feature type="compositionally biased region" description="Polar residues" evidence="19">
    <location>
        <begin position="36"/>
        <end position="55"/>
    </location>
</feature>
<evidence type="ECO:0000256" key="7">
    <source>
        <dbReference type="ARBA" id="ARBA00022723"/>
    </source>
</evidence>
<dbReference type="GO" id="GO:0004190">
    <property type="term" value="F:aspartic-type endopeptidase activity"/>
    <property type="evidence" value="ECO:0007669"/>
    <property type="project" value="UniProtKB-KW"/>
</dbReference>
<feature type="compositionally biased region" description="Basic residues" evidence="19">
    <location>
        <begin position="815"/>
        <end position="826"/>
    </location>
</feature>
<dbReference type="GO" id="GO:0003677">
    <property type="term" value="F:DNA binding"/>
    <property type="evidence" value="ECO:0007669"/>
    <property type="project" value="UniProtKB-KW"/>
</dbReference>
<feature type="compositionally biased region" description="Polar residues" evidence="19">
    <location>
        <begin position="153"/>
        <end position="168"/>
    </location>
</feature>
<evidence type="ECO:0000313" key="24">
    <source>
        <dbReference type="Proteomes" id="UP000298390"/>
    </source>
</evidence>
<feature type="region of interest" description="Disordered" evidence="19">
    <location>
        <begin position="358"/>
        <end position="460"/>
    </location>
</feature>
<evidence type="ECO:0000256" key="2">
    <source>
        <dbReference type="ARBA" id="ARBA00022664"/>
    </source>
</evidence>
<feature type="region of interest" description="Disordered" evidence="19">
    <location>
        <begin position="127"/>
        <end position="225"/>
    </location>
</feature>
<dbReference type="InterPro" id="IPR000477">
    <property type="entry name" value="RT_dom"/>
</dbReference>
<keyword evidence="17" id="KW-0233">DNA recombination</keyword>
<dbReference type="InterPro" id="IPR056924">
    <property type="entry name" value="SH3_Tf2-1"/>
</dbReference>
<feature type="compositionally biased region" description="Basic and acidic residues" evidence="19">
    <location>
        <begin position="2771"/>
        <end position="2801"/>
    </location>
</feature>
<feature type="compositionally biased region" description="Low complexity" evidence="19">
    <location>
        <begin position="635"/>
        <end position="653"/>
    </location>
</feature>
<feature type="compositionally biased region" description="Basic and acidic residues" evidence="19">
    <location>
        <begin position="1988"/>
        <end position="1997"/>
    </location>
</feature>
<dbReference type="EC" id="2.7.7.49" evidence="1"/>
<dbReference type="GO" id="GO:0006508">
    <property type="term" value="P:proteolysis"/>
    <property type="evidence" value="ECO:0007669"/>
    <property type="project" value="UniProtKB-KW"/>
</dbReference>
<keyword evidence="4" id="KW-0808">Transferase</keyword>
<dbReference type="GO" id="GO:0004519">
    <property type="term" value="F:endonuclease activity"/>
    <property type="evidence" value="ECO:0007669"/>
    <property type="project" value="UniProtKB-KW"/>
</dbReference>
<evidence type="ECO:0000256" key="18">
    <source>
        <dbReference type="PROSITE-ProRule" id="PRU00047"/>
    </source>
</evidence>
<feature type="compositionally biased region" description="Polar residues" evidence="19">
    <location>
        <begin position="1816"/>
        <end position="1829"/>
    </location>
</feature>
<keyword evidence="3" id="KW-0645">Protease</keyword>
<dbReference type="Pfam" id="PF00078">
    <property type="entry name" value="RVT_1"/>
    <property type="match status" value="1"/>
</dbReference>
<dbReference type="CDD" id="cd00303">
    <property type="entry name" value="retropepsin_like"/>
    <property type="match status" value="1"/>
</dbReference>
<keyword evidence="11" id="KW-0460">Magnesium</keyword>
<dbReference type="STRING" id="34475.A0A4Y9YRQ4"/>
<dbReference type="SUPFAM" id="SSF50630">
    <property type="entry name" value="Acid proteases"/>
    <property type="match status" value="1"/>
</dbReference>
<feature type="region of interest" description="Disordered" evidence="19">
    <location>
        <begin position="811"/>
        <end position="833"/>
    </location>
</feature>
<keyword evidence="8" id="KW-0064">Aspartyl protease</keyword>
<keyword evidence="7" id="KW-0479">Metal-binding</keyword>
<evidence type="ECO:0000259" key="21">
    <source>
        <dbReference type="PROSITE" id="PS50878"/>
    </source>
</evidence>
<feature type="compositionally biased region" description="Acidic residues" evidence="19">
    <location>
        <begin position="2832"/>
        <end position="2861"/>
    </location>
</feature>
<feature type="region of interest" description="Disordered" evidence="19">
    <location>
        <begin position="2821"/>
        <end position="2861"/>
    </location>
</feature>
<dbReference type="PROSITE" id="PS50994">
    <property type="entry name" value="INTEGRASE"/>
    <property type="match status" value="1"/>
</dbReference>
<keyword evidence="5" id="KW-0548">Nucleotidyltransferase</keyword>
<dbReference type="GO" id="GO:0003723">
    <property type="term" value="F:RNA binding"/>
    <property type="evidence" value="ECO:0007669"/>
    <property type="project" value="UniProtKB-KW"/>
</dbReference>
<dbReference type="Gene3D" id="3.10.10.10">
    <property type="entry name" value="HIV Type 1 Reverse Transcriptase, subunit A, domain 1"/>
    <property type="match status" value="1"/>
</dbReference>
<feature type="region of interest" description="Disordered" evidence="19">
    <location>
        <begin position="2771"/>
        <end position="2808"/>
    </location>
</feature>
<evidence type="ECO:0000256" key="14">
    <source>
        <dbReference type="ARBA" id="ARBA00022918"/>
    </source>
</evidence>
<feature type="compositionally biased region" description="Low complexity" evidence="19">
    <location>
        <begin position="669"/>
        <end position="688"/>
    </location>
</feature>
<evidence type="ECO:0000256" key="3">
    <source>
        <dbReference type="ARBA" id="ARBA00022670"/>
    </source>
</evidence>
<feature type="compositionally biased region" description="Low complexity" evidence="19">
    <location>
        <begin position="405"/>
        <end position="433"/>
    </location>
</feature>
<feature type="compositionally biased region" description="Basic residues" evidence="19">
    <location>
        <begin position="1927"/>
        <end position="1936"/>
    </location>
</feature>
<dbReference type="GO" id="GO:0006310">
    <property type="term" value="P:DNA recombination"/>
    <property type="evidence" value="ECO:0007669"/>
    <property type="project" value="UniProtKB-KW"/>
</dbReference>
<dbReference type="CDD" id="cd01647">
    <property type="entry name" value="RT_LTR"/>
    <property type="match status" value="1"/>
</dbReference>
<dbReference type="SUPFAM" id="SSF57756">
    <property type="entry name" value="Retrovirus zinc finger-like domains"/>
    <property type="match status" value="1"/>
</dbReference>
<keyword evidence="16" id="KW-0238">DNA-binding</keyword>
<keyword evidence="10" id="KW-0378">Hydrolase</keyword>
<feature type="compositionally biased region" description="Basic and acidic residues" evidence="19">
    <location>
        <begin position="1937"/>
        <end position="1958"/>
    </location>
</feature>
<dbReference type="Gene3D" id="4.10.60.10">
    <property type="entry name" value="Zinc finger, CCHC-type"/>
    <property type="match status" value="1"/>
</dbReference>
<dbReference type="InterPro" id="IPR001878">
    <property type="entry name" value="Znf_CCHC"/>
</dbReference>
<keyword evidence="15" id="KW-0239">DNA-directed DNA polymerase</keyword>
<dbReference type="InterPro" id="IPR036875">
    <property type="entry name" value="Znf_CCHC_sf"/>
</dbReference>
<protein>
    <recommendedName>
        <fullName evidence="1">RNA-directed DNA polymerase</fullName>
        <ecNumber evidence="1">2.7.7.49</ecNumber>
    </recommendedName>
</protein>
<dbReference type="InterPro" id="IPR043502">
    <property type="entry name" value="DNA/RNA_pol_sf"/>
</dbReference>
<feature type="region of interest" description="Disordered" evidence="19">
    <location>
        <begin position="2568"/>
        <end position="2589"/>
    </location>
</feature>
<dbReference type="SMART" id="SM00343">
    <property type="entry name" value="ZnF_C2HC"/>
    <property type="match status" value="1"/>
</dbReference>